<name>A0AAV8TXZ2_9ROSI</name>
<feature type="compositionally biased region" description="Basic and acidic residues" evidence="1">
    <location>
        <begin position="193"/>
        <end position="203"/>
    </location>
</feature>
<gene>
    <name evidence="2" type="ORF">K2173_026940</name>
    <name evidence="3" type="ORF">K2173_027994</name>
</gene>
<dbReference type="EMBL" id="JAIWQS010000002">
    <property type="protein sequence ID" value="KAJ8771763.1"/>
    <property type="molecule type" value="Genomic_DNA"/>
</dbReference>
<reference evidence="2 4" key="1">
    <citation type="submission" date="2021-09" db="EMBL/GenBank/DDBJ databases">
        <title>Genomic insights and catalytic innovation underlie evolution of tropane alkaloids biosynthesis.</title>
        <authorList>
            <person name="Wang Y.-J."/>
            <person name="Tian T."/>
            <person name="Huang J.-P."/>
            <person name="Huang S.-X."/>
        </authorList>
    </citation>
    <scope>NUCLEOTIDE SEQUENCE [LARGE SCALE GENOMIC DNA]</scope>
    <source>
        <strain evidence="2">KIB-2018</strain>
        <tissue evidence="2">Leaf</tissue>
    </source>
</reference>
<dbReference type="InterPro" id="IPR044678">
    <property type="entry name" value="COR27/28"/>
</dbReference>
<feature type="compositionally biased region" description="Polar residues" evidence="1">
    <location>
        <begin position="26"/>
        <end position="39"/>
    </location>
</feature>
<proteinExistence type="predicted"/>
<dbReference type="PANTHER" id="PTHR33676">
    <property type="entry name" value="COLD REGULATED PROTEIN 27"/>
    <property type="match status" value="1"/>
</dbReference>
<dbReference type="AlphaFoldDB" id="A0AAV8TXZ2"/>
<sequence length="235" mass="26400">MDGFRRIEGGVIRSQTSGLTADESGESATSEGSVVTKSMSTEWTDEKHSLYLESMETSFVIQLYKSMNLQGWRLQKEASDPKLYRRVRCGDCNHSGQKMNYQRTETQRNMKEESRDHLANRWIQRFMSVRKPQAVGSPDLLETSASKSPKFDLNGKMATSCGSAASSKNCRLPHSFSYKHELVDCSKEVSDQNFVDRDVETEKASNSCCSKRMRTSRADASSSDQVVPNGKPPDK</sequence>
<evidence type="ECO:0000313" key="2">
    <source>
        <dbReference type="EMBL" id="KAJ8771763.1"/>
    </source>
</evidence>
<evidence type="ECO:0000256" key="1">
    <source>
        <dbReference type="SAM" id="MobiDB-lite"/>
    </source>
</evidence>
<dbReference type="GO" id="GO:0042752">
    <property type="term" value="P:regulation of circadian rhythm"/>
    <property type="evidence" value="ECO:0007669"/>
    <property type="project" value="InterPro"/>
</dbReference>
<dbReference type="Proteomes" id="UP001159364">
    <property type="component" value="Linkage Group LG02"/>
</dbReference>
<dbReference type="GO" id="GO:0009409">
    <property type="term" value="P:response to cold"/>
    <property type="evidence" value="ECO:0007669"/>
    <property type="project" value="InterPro"/>
</dbReference>
<evidence type="ECO:0000313" key="3">
    <source>
        <dbReference type="EMBL" id="KAJ8772817.1"/>
    </source>
</evidence>
<evidence type="ECO:0000313" key="4">
    <source>
        <dbReference type="Proteomes" id="UP001159364"/>
    </source>
</evidence>
<feature type="region of interest" description="Disordered" evidence="1">
    <location>
        <begin position="193"/>
        <end position="235"/>
    </location>
</feature>
<protein>
    <submittedName>
        <fullName evidence="2">Uncharacterized protein</fullName>
    </submittedName>
</protein>
<organism evidence="2 4">
    <name type="scientific">Erythroxylum novogranatense</name>
    <dbReference type="NCBI Taxonomy" id="1862640"/>
    <lineage>
        <taxon>Eukaryota</taxon>
        <taxon>Viridiplantae</taxon>
        <taxon>Streptophyta</taxon>
        <taxon>Embryophyta</taxon>
        <taxon>Tracheophyta</taxon>
        <taxon>Spermatophyta</taxon>
        <taxon>Magnoliopsida</taxon>
        <taxon>eudicotyledons</taxon>
        <taxon>Gunneridae</taxon>
        <taxon>Pentapetalae</taxon>
        <taxon>rosids</taxon>
        <taxon>fabids</taxon>
        <taxon>Malpighiales</taxon>
        <taxon>Erythroxylaceae</taxon>
        <taxon>Erythroxylum</taxon>
    </lineage>
</organism>
<feature type="region of interest" description="Disordered" evidence="1">
    <location>
        <begin position="1"/>
        <end position="39"/>
    </location>
</feature>
<dbReference type="PANTHER" id="PTHR33676:SF3">
    <property type="entry name" value="COLD-REGULATED PROTEIN 27"/>
    <property type="match status" value="1"/>
</dbReference>
<comment type="caution">
    <text evidence="2">The sequence shown here is derived from an EMBL/GenBank/DDBJ whole genome shotgun (WGS) entry which is preliminary data.</text>
</comment>
<dbReference type="EMBL" id="JAIWQS010000002">
    <property type="protein sequence ID" value="KAJ8772817.1"/>
    <property type="molecule type" value="Genomic_DNA"/>
</dbReference>
<keyword evidence="4" id="KW-1185">Reference proteome</keyword>
<accession>A0AAV8TXZ2</accession>